<dbReference type="InterPro" id="IPR001915">
    <property type="entry name" value="Peptidase_M48"/>
</dbReference>
<keyword evidence="5 6" id="KW-0482">Metalloprotease</keyword>
<keyword evidence="10" id="KW-1185">Reference proteome</keyword>
<dbReference type="PANTHER" id="PTHR34978:SF3">
    <property type="entry name" value="SLR0241 PROTEIN"/>
    <property type="match status" value="1"/>
</dbReference>
<feature type="transmembrane region" description="Helical" evidence="7">
    <location>
        <begin position="35"/>
        <end position="63"/>
    </location>
</feature>
<keyword evidence="7" id="KW-0812">Transmembrane</keyword>
<keyword evidence="7" id="KW-0472">Membrane</keyword>
<keyword evidence="2" id="KW-0479">Metal-binding</keyword>
<reference evidence="10" key="1">
    <citation type="submission" date="2022-12" db="EMBL/GenBank/DDBJ databases">
        <authorList>
            <person name="Mo P."/>
        </authorList>
    </citation>
    <scope>NUCLEOTIDE SEQUENCE [LARGE SCALE GENOMIC DNA]</scope>
    <source>
        <strain evidence="10">HUAS 3-15</strain>
    </source>
</reference>
<evidence type="ECO:0000313" key="9">
    <source>
        <dbReference type="EMBL" id="WBP86300.1"/>
    </source>
</evidence>
<protein>
    <submittedName>
        <fullName evidence="9">M56 family metallopeptidase</fullName>
    </submittedName>
</protein>
<comment type="cofactor">
    <cofactor evidence="6">
        <name>Zn(2+)</name>
        <dbReference type="ChEBI" id="CHEBI:29105"/>
    </cofactor>
    <text evidence="6">Binds 1 zinc ion per subunit.</text>
</comment>
<dbReference type="CDD" id="cd07326">
    <property type="entry name" value="M56_BlaR1_MecR1_like"/>
    <property type="match status" value="1"/>
</dbReference>
<dbReference type="PANTHER" id="PTHR34978">
    <property type="entry name" value="POSSIBLE SENSOR-TRANSDUCER PROTEIN BLAR"/>
    <property type="match status" value="1"/>
</dbReference>
<evidence type="ECO:0000259" key="8">
    <source>
        <dbReference type="Pfam" id="PF01435"/>
    </source>
</evidence>
<proteinExistence type="inferred from homology"/>
<evidence type="ECO:0000256" key="6">
    <source>
        <dbReference type="RuleBase" id="RU003983"/>
    </source>
</evidence>
<feature type="domain" description="Peptidase M48" evidence="8">
    <location>
        <begin position="111"/>
        <end position="186"/>
    </location>
</feature>
<organism evidence="9 10">
    <name type="scientific">Kitasatospora cathayae</name>
    <dbReference type="NCBI Taxonomy" id="3004092"/>
    <lineage>
        <taxon>Bacteria</taxon>
        <taxon>Bacillati</taxon>
        <taxon>Actinomycetota</taxon>
        <taxon>Actinomycetes</taxon>
        <taxon>Kitasatosporales</taxon>
        <taxon>Streptomycetaceae</taxon>
        <taxon>Kitasatospora</taxon>
    </lineage>
</organism>
<dbReference type="Pfam" id="PF01435">
    <property type="entry name" value="Peptidase_M48"/>
    <property type="match status" value="1"/>
</dbReference>
<evidence type="ECO:0000256" key="1">
    <source>
        <dbReference type="ARBA" id="ARBA00022670"/>
    </source>
</evidence>
<dbReference type="RefSeq" id="WP_270142855.1">
    <property type="nucleotide sequence ID" value="NZ_CP115450.1"/>
</dbReference>
<keyword evidence="4 6" id="KW-0862">Zinc</keyword>
<sequence length="321" mass="33784">MRVAVYLPLLFPLLAALVARPVGEKLPPRLATWLLTVGALVLAAGSTAVLGMLAITGLIRIPFLARLAQDHWSPYAAQHHDPASFSVAVLAGVLLTAAAVLAGRMLWRRSRTLAQAAREAACLPGRDQLVVVDDPAAEAYAIPGLPGRIVVSTGMLDALDPAEHQILLAHERAHLAHHHYLFVALAQFAAAANPLLRPLATTVTFTVERWADESAAAAVGDRERVARTVGKAALAARRTRARNRIPAAALGLLGRLGRLRPNTLGPVPRRVTALLVPAPRRHIWSAAALSGLAAATALCAAEAAHDLEALLELAKHAATGS</sequence>
<evidence type="ECO:0000256" key="4">
    <source>
        <dbReference type="ARBA" id="ARBA00022833"/>
    </source>
</evidence>
<dbReference type="Proteomes" id="UP001212821">
    <property type="component" value="Chromosome"/>
</dbReference>
<keyword evidence="1 6" id="KW-0645">Protease</keyword>
<dbReference type="Gene3D" id="3.30.2010.10">
    <property type="entry name" value="Metalloproteases ('zincins'), catalytic domain"/>
    <property type="match status" value="1"/>
</dbReference>
<evidence type="ECO:0000256" key="5">
    <source>
        <dbReference type="ARBA" id="ARBA00023049"/>
    </source>
</evidence>
<accession>A0ABY7Q0Y3</accession>
<dbReference type="InterPro" id="IPR052173">
    <property type="entry name" value="Beta-lactam_resp_regulator"/>
</dbReference>
<keyword evidence="3 6" id="KW-0378">Hydrolase</keyword>
<name>A0ABY7Q0Y3_9ACTN</name>
<comment type="similarity">
    <text evidence="6">Belongs to the peptidase M48 family.</text>
</comment>
<evidence type="ECO:0000256" key="2">
    <source>
        <dbReference type="ARBA" id="ARBA00022723"/>
    </source>
</evidence>
<evidence type="ECO:0000313" key="10">
    <source>
        <dbReference type="Proteomes" id="UP001212821"/>
    </source>
</evidence>
<dbReference type="EMBL" id="CP115450">
    <property type="protein sequence ID" value="WBP86300.1"/>
    <property type="molecule type" value="Genomic_DNA"/>
</dbReference>
<evidence type="ECO:0000256" key="3">
    <source>
        <dbReference type="ARBA" id="ARBA00022801"/>
    </source>
</evidence>
<gene>
    <name evidence="9" type="ORF">O1G21_10905</name>
</gene>
<feature type="transmembrane region" description="Helical" evidence="7">
    <location>
        <begin position="84"/>
        <end position="107"/>
    </location>
</feature>
<evidence type="ECO:0000256" key="7">
    <source>
        <dbReference type="SAM" id="Phobius"/>
    </source>
</evidence>
<keyword evidence="7" id="KW-1133">Transmembrane helix</keyword>